<evidence type="ECO:0000256" key="6">
    <source>
        <dbReference type="ARBA" id="ARBA00022826"/>
    </source>
</evidence>
<evidence type="ECO:0000256" key="3">
    <source>
        <dbReference type="ARBA" id="ARBA00022448"/>
    </source>
</evidence>
<keyword evidence="4" id="KW-0633">Potassium transport</keyword>
<keyword evidence="15" id="KW-1185">Reference proteome</keyword>
<evidence type="ECO:0000256" key="8">
    <source>
        <dbReference type="ARBA" id="ARBA00022989"/>
    </source>
</evidence>
<accession>A0A397P323</accession>
<evidence type="ECO:0000256" key="10">
    <source>
        <dbReference type="ARBA" id="ARBA00023136"/>
    </source>
</evidence>
<keyword evidence="3" id="KW-0813">Transport</keyword>
<keyword evidence="6" id="KW-0631">Potassium channel</keyword>
<feature type="transmembrane region" description="Helical" evidence="13">
    <location>
        <begin position="52"/>
        <end position="74"/>
    </location>
</feature>
<evidence type="ECO:0000256" key="7">
    <source>
        <dbReference type="ARBA" id="ARBA00022958"/>
    </source>
</evidence>
<dbReference type="InterPro" id="IPR010617">
    <property type="entry name" value="TMEM175-like"/>
</dbReference>
<evidence type="ECO:0000256" key="4">
    <source>
        <dbReference type="ARBA" id="ARBA00022538"/>
    </source>
</evidence>
<dbReference type="GO" id="GO:0016020">
    <property type="term" value="C:membrane"/>
    <property type="evidence" value="ECO:0007669"/>
    <property type="project" value="UniProtKB-SubCell"/>
</dbReference>
<evidence type="ECO:0000256" key="11">
    <source>
        <dbReference type="ARBA" id="ARBA00023303"/>
    </source>
</evidence>
<dbReference type="PANTHER" id="PTHR31462:SF5">
    <property type="entry name" value="ENDOSOMAL_LYSOSOMAL PROTON CHANNEL TMEM175"/>
    <property type="match status" value="1"/>
</dbReference>
<evidence type="ECO:0000313" key="14">
    <source>
        <dbReference type="EMBL" id="RIA43960.1"/>
    </source>
</evidence>
<dbReference type="EMBL" id="QXDC01000003">
    <property type="protein sequence ID" value="RIA43960.1"/>
    <property type="molecule type" value="Genomic_DNA"/>
</dbReference>
<comment type="catalytic activity">
    <reaction evidence="12">
        <text>K(+)(in) = K(+)(out)</text>
        <dbReference type="Rhea" id="RHEA:29463"/>
        <dbReference type="ChEBI" id="CHEBI:29103"/>
    </reaction>
</comment>
<dbReference type="AlphaFoldDB" id="A0A397P323"/>
<keyword evidence="11" id="KW-0407">Ion channel</keyword>
<dbReference type="RefSeq" id="WP_119035740.1">
    <property type="nucleotide sequence ID" value="NZ_QXDC01000003.1"/>
</dbReference>
<feature type="transmembrane region" description="Helical" evidence="13">
    <location>
        <begin position="95"/>
        <end position="115"/>
    </location>
</feature>
<keyword evidence="8 13" id="KW-1133">Transmembrane helix</keyword>
<keyword evidence="9" id="KW-0406">Ion transport</keyword>
<dbReference type="PANTHER" id="PTHR31462">
    <property type="entry name" value="ENDOSOMAL/LYSOSOMAL POTASSIUM CHANNEL TMEM175"/>
    <property type="match status" value="1"/>
</dbReference>
<feature type="transmembrane region" description="Helical" evidence="13">
    <location>
        <begin position="164"/>
        <end position="187"/>
    </location>
</feature>
<keyword evidence="5 13" id="KW-0812">Transmembrane</keyword>
<proteinExistence type="inferred from homology"/>
<sequence>MSAEQPEPEHTIERLIFFSDAVFAIAITLLIIEIHVPELERGAGALDYVQALAYLIPNFVGFLISFFVIGAFWAGHHRAFACAVRWSDRLVFPNLLILCAIAAMPFFTAFVSANPNARVPVAVYCGWLLVTGFLNMNLQRVVLAPPVVSPVLSPGRAETIRRRGLAVVLGAATAVLVAIVSPIPALAEAALVTIPLWRKLLDRRAARAAAAQRVGTGASPE</sequence>
<dbReference type="Pfam" id="PF06736">
    <property type="entry name" value="TMEM175"/>
    <property type="match status" value="1"/>
</dbReference>
<comment type="similarity">
    <text evidence="2">Belongs to the TMEM175 family.</text>
</comment>
<gene>
    <name evidence="14" type="ORF">DFR49_2194</name>
</gene>
<evidence type="ECO:0000313" key="15">
    <source>
        <dbReference type="Proteomes" id="UP000266568"/>
    </source>
</evidence>
<dbReference type="Proteomes" id="UP000266568">
    <property type="component" value="Unassembled WGS sequence"/>
</dbReference>
<comment type="subcellular location">
    <subcellularLocation>
        <location evidence="1">Membrane</location>
        <topology evidence="1">Multi-pass membrane protein</topology>
    </subcellularLocation>
</comment>
<dbReference type="OrthoDB" id="7626281at2"/>
<organism evidence="14 15">
    <name type="scientific">Hephaestia caeni</name>
    <dbReference type="NCBI Taxonomy" id="645617"/>
    <lineage>
        <taxon>Bacteria</taxon>
        <taxon>Pseudomonadati</taxon>
        <taxon>Pseudomonadota</taxon>
        <taxon>Alphaproteobacteria</taxon>
        <taxon>Sphingomonadales</taxon>
        <taxon>Sphingomonadaceae</taxon>
        <taxon>Hephaestia</taxon>
    </lineage>
</organism>
<comment type="caution">
    <text evidence="14">The sequence shown here is derived from an EMBL/GenBank/DDBJ whole genome shotgun (WGS) entry which is preliminary data.</text>
</comment>
<dbReference type="GO" id="GO:0005267">
    <property type="term" value="F:potassium channel activity"/>
    <property type="evidence" value="ECO:0007669"/>
    <property type="project" value="UniProtKB-KW"/>
</dbReference>
<evidence type="ECO:0000256" key="5">
    <source>
        <dbReference type="ARBA" id="ARBA00022692"/>
    </source>
</evidence>
<evidence type="ECO:0000256" key="2">
    <source>
        <dbReference type="ARBA" id="ARBA00006920"/>
    </source>
</evidence>
<keyword evidence="7" id="KW-0630">Potassium</keyword>
<evidence type="ECO:0000256" key="13">
    <source>
        <dbReference type="SAM" id="Phobius"/>
    </source>
</evidence>
<dbReference type="GO" id="GO:0015252">
    <property type="term" value="F:proton channel activity"/>
    <property type="evidence" value="ECO:0007669"/>
    <property type="project" value="InterPro"/>
</dbReference>
<protein>
    <submittedName>
        <fullName evidence="14">Putative membrane protein</fullName>
    </submittedName>
</protein>
<evidence type="ECO:0000256" key="12">
    <source>
        <dbReference type="ARBA" id="ARBA00034430"/>
    </source>
</evidence>
<reference evidence="14 15" key="1">
    <citation type="submission" date="2018-08" db="EMBL/GenBank/DDBJ databases">
        <title>Genomic Encyclopedia of Type Strains, Phase IV (KMG-IV): sequencing the most valuable type-strain genomes for metagenomic binning, comparative biology and taxonomic classification.</title>
        <authorList>
            <person name="Goeker M."/>
        </authorList>
    </citation>
    <scope>NUCLEOTIDE SEQUENCE [LARGE SCALE GENOMIC DNA]</scope>
    <source>
        <strain evidence="14 15">DSM 25527</strain>
    </source>
</reference>
<keyword evidence="10 13" id="KW-0472">Membrane</keyword>
<feature type="transmembrane region" description="Helical" evidence="13">
    <location>
        <begin position="12"/>
        <end position="32"/>
    </location>
</feature>
<evidence type="ECO:0000256" key="1">
    <source>
        <dbReference type="ARBA" id="ARBA00004141"/>
    </source>
</evidence>
<name>A0A397P323_9SPHN</name>
<feature type="transmembrane region" description="Helical" evidence="13">
    <location>
        <begin position="121"/>
        <end position="143"/>
    </location>
</feature>
<evidence type="ECO:0000256" key="9">
    <source>
        <dbReference type="ARBA" id="ARBA00023065"/>
    </source>
</evidence>